<dbReference type="RefSeq" id="WP_121720288.1">
    <property type="nucleotide sequence ID" value="NZ_BAABBU010000006.1"/>
</dbReference>
<proteinExistence type="predicted"/>
<dbReference type="Proteomes" id="UP001501845">
    <property type="component" value="Unassembled WGS sequence"/>
</dbReference>
<evidence type="ECO:0000256" key="2">
    <source>
        <dbReference type="ARBA" id="ARBA00023043"/>
    </source>
</evidence>
<dbReference type="PROSITE" id="PS50088">
    <property type="entry name" value="ANK_REPEAT"/>
    <property type="match status" value="2"/>
</dbReference>
<feature type="repeat" description="ANK" evidence="3">
    <location>
        <begin position="504"/>
        <end position="537"/>
    </location>
</feature>
<comment type="caution">
    <text evidence="5">The sequence shown here is derived from an EMBL/GenBank/DDBJ whole genome shotgun (WGS) entry which is preliminary data.</text>
</comment>
<dbReference type="SMART" id="SM00248">
    <property type="entry name" value="ANK"/>
    <property type="match status" value="3"/>
</dbReference>
<evidence type="ECO:0000256" key="4">
    <source>
        <dbReference type="SAM" id="MobiDB-lite"/>
    </source>
</evidence>
<evidence type="ECO:0008006" key="7">
    <source>
        <dbReference type="Google" id="ProtNLM"/>
    </source>
</evidence>
<keyword evidence="2 3" id="KW-0040">ANK repeat</keyword>
<accession>A0ABP7XWB3</accession>
<sequence>MSRRTAPACFSPAEASSWRRIRRYAVPRTMIERATERRTAGDWRGACAAARVDVDIDLAEIAEHCGQDVADALEDDLRHLVPDLVRWHLPRMLHGWTTLDTDRTVVLARYRPVRADEGPRATPYLHLTTPAMRQGPQRVTLSFGTLLDEGPAGVFGSTTEDWRYARHLWDARHTADLREHAGGPGRLPFFDAEGGLLGPDALPSSDPGADDPAARAEWITLLHEKGEVAEALAAAGIDADLSPPPDSPHWYGSGATLVARLSLDHTRLADEIRRLRDEGVGDRFLTLDYWHSRLLWELKDGGLAVRVVNPRKTTENLPFLPGTLWRRLPDLDLLRVGGIEPEHLHPLVGAALFPGVRPDAGIGGPPGPDAPQPVRVRCRGEWHEVGFRPGVLLRMPHSDEEQQRERALRAFGGAVAGCFAVEQTWASGDGRLPKALRDRRSDLFLRAQHGDTDGVLRLLDAGVDIRVRDGAGRSLLHVLNLVDHEPLLPRLLAAGLDLEARDKEDRTPLFVAVAEGGSRALVEALLAAGARIDVEDHMKQSLAHVVRRYRRADLAFLRQRVRKEHPDVGGTWWEDYLDRFQDRDDGAKFMVPEPELEPEPEPEPEPVPEPEPDEDDGAKPVAPQPDASVRSITPKYSKEPPF</sequence>
<gene>
    <name evidence="5" type="ORF">GCM10022285_11970</name>
</gene>
<feature type="region of interest" description="Disordered" evidence="4">
    <location>
        <begin position="587"/>
        <end position="642"/>
    </location>
</feature>
<evidence type="ECO:0000256" key="1">
    <source>
        <dbReference type="ARBA" id="ARBA00022737"/>
    </source>
</evidence>
<keyword evidence="1" id="KW-0677">Repeat</keyword>
<protein>
    <recommendedName>
        <fullName evidence="7">Ankyrin repeat domain-containing protein</fullName>
    </recommendedName>
</protein>
<dbReference type="Gene3D" id="1.25.40.20">
    <property type="entry name" value="Ankyrin repeat-containing domain"/>
    <property type="match status" value="1"/>
</dbReference>
<dbReference type="InterPro" id="IPR002110">
    <property type="entry name" value="Ankyrin_rpt"/>
</dbReference>
<evidence type="ECO:0000313" key="6">
    <source>
        <dbReference type="Proteomes" id="UP001501845"/>
    </source>
</evidence>
<dbReference type="EMBL" id="BAABBU010000006">
    <property type="protein sequence ID" value="GAA4127022.1"/>
    <property type="molecule type" value="Genomic_DNA"/>
</dbReference>
<reference evidence="6" key="1">
    <citation type="journal article" date="2019" name="Int. J. Syst. Evol. Microbiol.">
        <title>The Global Catalogue of Microorganisms (GCM) 10K type strain sequencing project: providing services to taxonomists for standard genome sequencing and annotation.</title>
        <authorList>
            <consortium name="The Broad Institute Genomics Platform"/>
            <consortium name="The Broad Institute Genome Sequencing Center for Infectious Disease"/>
            <person name="Wu L."/>
            <person name="Ma J."/>
        </authorList>
    </citation>
    <scope>NUCLEOTIDE SEQUENCE [LARGE SCALE GENOMIC DNA]</scope>
    <source>
        <strain evidence="6">JCM 17589</strain>
    </source>
</reference>
<dbReference type="SUPFAM" id="SSF48403">
    <property type="entry name" value="Ankyrin repeat"/>
    <property type="match status" value="1"/>
</dbReference>
<feature type="compositionally biased region" description="Acidic residues" evidence="4">
    <location>
        <begin position="594"/>
        <end position="616"/>
    </location>
</feature>
<keyword evidence="6" id="KW-1185">Reference proteome</keyword>
<organism evidence="5 6">
    <name type="scientific">Streptomyces tunisiensis</name>
    <dbReference type="NCBI Taxonomy" id="948699"/>
    <lineage>
        <taxon>Bacteria</taxon>
        <taxon>Bacillati</taxon>
        <taxon>Actinomycetota</taxon>
        <taxon>Actinomycetes</taxon>
        <taxon>Kitasatosporales</taxon>
        <taxon>Streptomycetaceae</taxon>
        <taxon>Streptomyces</taxon>
    </lineage>
</organism>
<name>A0ABP7XWB3_9ACTN</name>
<dbReference type="InterPro" id="IPR036770">
    <property type="entry name" value="Ankyrin_rpt-contain_sf"/>
</dbReference>
<dbReference type="Pfam" id="PF12796">
    <property type="entry name" value="Ank_2"/>
    <property type="match status" value="1"/>
</dbReference>
<dbReference type="PANTHER" id="PTHR24201">
    <property type="entry name" value="ANK_REP_REGION DOMAIN-CONTAINING PROTEIN"/>
    <property type="match status" value="1"/>
</dbReference>
<evidence type="ECO:0000313" key="5">
    <source>
        <dbReference type="EMBL" id="GAA4127022.1"/>
    </source>
</evidence>
<dbReference type="PROSITE" id="PS50297">
    <property type="entry name" value="ANK_REP_REGION"/>
    <property type="match status" value="1"/>
</dbReference>
<evidence type="ECO:0000256" key="3">
    <source>
        <dbReference type="PROSITE-ProRule" id="PRU00023"/>
    </source>
</evidence>
<dbReference type="InterPro" id="IPR050776">
    <property type="entry name" value="Ank_Repeat/CDKN_Inhibitor"/>
</dbReference>
<feature type="repeat" description="ANK" evidence="3">
    <location>
        <begin position="471"/>
        <end position="503"/>
    </location>
</feature>
<dbReference type="PANTHER" id="PTHR24201:SF16">
    <property type="entry name" value="ANKYRIN-1-LIKE-RELATED"/>
    <property type="match status" value="1"/>
</dbReference>